<dbReference type="EMBL" id="CP003390">
    <property type="protein sequence ID" value="AFI84457.1"/>
    <property type="molecule type" value="Genomic_DNA"/>
</dbReference>
<organism evidence="1 2">
    <name type="scientific">Methylophaga nitratireducenticrescens</name>
    <dbReference type="NCBI Taxonomy" id="754476"/>
    <lineage>
        <taxon>Bacteria</taxon>
        <taxon>Pseudomonadati</taxon>
        <taxon>Pseudomonadota</taxon>
        <taxon>Gammaproteobacteria</taxon>
        <taxon>Thiotrichales</taxon>
        <taxon>Piscirickettsiaceae</taxon>
        <taxon>Methylophaga</taxon>
    </lineage>
</organism>
<dbReference type="AlphaFoldDB" id="I1XJ88"/>
<dbReference type="PATRIC" id="fig|754476.3.peg.1614"/>
<keyword evidence="2" id="KW-1185">Reference proteome</keyword>
<evidence type="ECO:0000313" key="2">
    <source>
        <dbReference type="Proteomes" id="UP000009144"/>
    </source>
</evidence>
<name>I1XJ88_METNJ</name>
<evidence type="ECO:0000313" key="1">
    <source>
        <dbReference type="EMBL" id="AFI84457.1"/>
    </source>
</evidence>
<protein>
    <submittedName>
        <fullName evidence="1">Uncharacterized protein</fullName>
    </submittedName>
</protein>
<accession>I1XJ88</accession>
<sequence>MLSEYPINAPAYDGYKADWIFNHYQVGKRRDKHHRIGVNLLRKQGQKYRK</sequence>
<gene>
    <name evidence="1" type="ordered locus">Q7A_1633</name>
</gene>
<dbReference type="STRING" id="754476.Q7A_1633"/>
<reference evidence="1 2" key="2">
    <citation type="journal article" date="2013" name="Int. J. Syst. Evol. Microbiol.">
        <title>Methylophaga nitratireducenticrescens sp. nov. and Methylophaga frappieri sp. nov., isolated from the biofilm of the methanol-fed denitrification system treating the seawater at the Montreal Biodome.</title>
        <authorList>
            <person name="Villeneuve C."/>
            <person name="Martineau C."/>
            <person name="Mauffrey F."/>
            <person name="Villemur R."/>
        </authorList>
    </citation>
    <scope>NUCLEOTIDE SEQUENCE [LARGE SCALE GENOMIC DNA]</scope>
    <source>
        <strain evidence="1 2">JAM1</strain>
    </source>
</reference>
<proteinExistence type="predicted"/>
<reference evidence="1 2" key="1">
    <citation type="journal article" date="2012" name="J. Bacteriol.">
        <title>Complete genome sequences of Methylophaga sp. strain JAM1 and Methylophaga sp. strain JAM7.</title>
        <authorList>
            <person name="Villeneuve C."/>
            <person name="Martineau C."/>
            <person name="Mauffrey F."/>
            <person name="Villemur R."/>
        </authorList>
    </citation>
    <scope>NUCLEOTIDE SEQUENCE [LARGE SCALE GENOMIC DNA]</scope>
    <source>
        <strain evidence="1 2">JAM1</strain>
    </source>
</reference>
<dbReference type="Proteomes" id="UP000009144">
    <property type="component" value="Chromosome"/>
</dbReference>
<dbReference type="HOGENOM" id="CLU_3119673_0_0_6"/>